<gene>
    <name evidence="2" type="ORF">Fmac_020775</name>
</gene>
<sequence length="68" mass="7022">MLRPAPGACKSFLSSSSIAASLKDLGLPGTKGTLTPILHQSTETACDKLDEGEDDIKSSLGDARATMD</sequence>
<dbReference type="AlphaFoldDB" id="A0ABD1LVI9"/>
<organism evidence="2 3">
    <name type="scientific">Flemingia macrophylla</name>
    <dbReference type="NCBI Taxonomy" id="520843"/>
    <lineage>
        <taxon>Eukaryota</taxon>
        <taxon>Viridiplantae</taxon>
        <taxon>Streptophyta</taxon>
        <taxon>Embryophyta</taxon>
        <taxon>Tracheophyta</taxon>
        <taxon>Spermatophyta</taxon>
        <taxon>Magnoliopsida</taxon>
        <taxon>eudicotyledons</taxon>
        <taxon>Gunneridae</taxon>
        <taxon>Pentapetalae</taxon>
        <taxon>rosids</taxon>
        <taxon>fabids</taxon>
        <taxon>Fabales</taxon>
        <taxon>Fabaceae</taxon>
        <taxon>Papilionoideae</taxon>
        <taxon>50 kb inversion clade</taxon>
        <taxon>NPAAA clade</taxon>
        <taxon>indigoferoid/millettioid clade</taxon>
        <taxon>Phaseoleae</taxon>
        <taxon>Flemingia</taxon>
    </lineage>
</organism>
<protein>
    <submittedName>
        <fullName evidence="2">Uncharacterized protein</fullName>
    </submittedName>
</protein>
<feature type="region of interest" description="Disordered" evidence="1">
    <location>
        <begin position="45"/>
        <end position="68"/>
    </location>
</feature>
<evidence type="ECO:0000313" key="2">
    <source>
        <dbReference type="EMBL" id="KAL2327348.1"/>
    </source>
</evidence>
<dbReference type="Proteomes" id="UP001603857">
    <property type="component" value="Unassembled WGS sequence"/>
</dbReference>
<reference evidence="2 3" key="1">
    <citation type="submission" date="2024-08" db="EMBL/GenBank/DDBJ databases">
        <title>Insights into the chromosomal genome structure of Flemingia macrophylla.</title>
        <authorList>
            <person name="Ding Y."/>
            <person name="Zhao Y."/>
            <person name="Bi W."/>
            <person name="Wu M."/>
            <person name="Zhao G."/>
            <person name="Gong Y."/>
            <person name="Li W."/>
            <person name="Zhang P."/>
        </authorList>
    </citation>
    <scope>NUCLEOTIDE SEQUENCE [LARGE SCALE GENOMIC DNA]</scope>
    <source>
        <strain evidence="2">DYQJB</strain>
        <tissue evidence="2">Leaf</tissue>
    </source>
</reference>
<comment type="caution">
    <text evidence="2">The sequence shown here is derived from an EMBL/GenBank/DDBJ whole genome shotgun (WGS) entry which is preliminary data.</text>
</comment>
<evidence type="ECO:0000256" key="1">
    <source>
        <dbReference type="SAM" id="MobiDB-lite"/>
    </source>
</evidence>
<dbReference type="EMBL" id="JBGMDY010000007">
    <property type="protein sequence ID" value="KAL2327348.1"/>
    <property type="molecule type" value="Genomic_DNA"/>
</dbReference>
<proteinExistence type="predicted"/>
<keyword evidence="3" id="KW-1185">Reference proteome</keyword>
<name>A0ABD1LVI9_9FABA</name>
<evidence type="ECO:0000313" key="3">
    <source>
        <dbReference type="Proteomes" id="UP001603857"/>
    </source>
</evidence>
<accession>A0ABD1LVI9</accession>